<dbReference type="AlphaFoldDB" id="A0A1F8EZP4"/>
<comment type="similarity">
    <text evidence="1">Belongs to the TACO1 family.</text>
</comment>
<feature type="domain" description="TACO1/YebC-like second and third" evidence="5">
    <location>
        <begin position="80"/>
        <end position="138"/>
    </location>
</feature>
<dbReference type="PANTHER" id="PTHR12532">
    <property type="entry name" value="TRANSLATIONAL ACTIVATOR OF CYTOCHROME C OXIDASE 1"/>
    <property type="match status" value="1"/>
</dbReference>
<evidence type="ECO:0000313" key="8">
    <source>
        <dbReference type="Proteomes" id="UP000176834"/>
    </source>
</evidence>
<sequence length="168" mass="18776">MSGHSRWSQIKHKKGANDKKRAQLFSKLSKLISLAARKGANPETNMELKNAIEQARSFDVPNDNIERAIKKASDKSATQLEELSIEAIGPGGIALKIKAITDNRNRTIVEVKHILSENNSKLVPPGTISWMFNQKVSITDLETQNRIDKLFEALDDQNDVENVESNLK</sequence>
<evidence type="ECO:0000256" key="3">
    <source>
        <dbReference type="ARBA" id="ARBA00023163"/>
    </source>
</evidence>
<dbReference type="InterPro" id="IPR049083">
    <property type="entry name" value="TACO1_YebC_N"/>
</dbReference>
<gene>
    <name evidence="7" type="ORF">A3B86_04475</name>
</gene>
<keyword evidence="3" id="KW-0804">Transcription</keyword>
<dbReference type="PANTHER" id="PTHR12532:SF0">
    <property type="entry name" value="TRANSLATIONAL ACTIVATOR OF CYTOCHROME C OXIDASE 1"/>
    <property type="match status" value="1"/>
</dbReference>
<dbReference type="Gene3D" id="3.30.70.980">
    <property type="match status" value="1"/>
</dbReference>
<dbReference type="InterPro" id="IPR026564">
    <property type="entry name" value="Transcrip_reg_TACO1-like_dom3"/>
</dbReference>
<evidence type="ECO:0000256" key="2">
    <source>
        <dbReference type="ARBA" id="ARBA00023015"/>
    </source>
</evidence>
<proteinExistence type="inferred from homology"/>
<evidence type="ECO:0000259" key="5">
    <source>
        <dbReference type="Pfam" id="PF01709"/>
    </source>
</evidence>
<comment type="caution">
    <text evidence="7">The sequence shown here is derived from an EMBL/GenBank/DDBJ whole genome shotgun (WGS) entry which is preliminary data.</text>
</comment>
<organism evidence="7 8">
    <name type="scientific">Candidatus Yanofskybacteria bacterium RIFCSPHIGHO2_02_FULL_38_22b</name>
    <dbReference type="NCBI Taxonomy" id="1802673"/>
    <lineage>
        <taxon>Bacteria</taxon>
        <taxon>Candidatus Yanofskyibacteriota</taxon>
    </lineage>
</organism>
<dbReference type="SUPFAM" id="SSF75625">
    <property type="entry name" value="YebC-like"/>
    <property type="match status" value="1"/>
</dbReference>
<evidence type="ECO:0008006" key="9">
    <source>
        <dbReference type="Google" id="ProtNLM"/>
    </source>
</evidence>
<keyword evidence="2" id="KW-0805">Transcription regulation</keyword>
<protein>
    <recommendedName>
        <fullName evidence="9">Transcriptional regulator</fullName>
    </recommendedName>
</protein>
<evidence type="ECO:0000256" key="4">
    <source>
        <dbReference type="SAM" id="MobiDB-lite"/>
    </source>
</evidence>
<dbReference type="FunFam" id="1.10.10.200:FF:000002">
    <property type="entry name" value="Probable transcriptional regulatory protein CLM62_37755"/>
    <property type="match status" value="1"/>
</dbReference>
<dbReference type="InterPro" id="IPR029072">
    <property type="entry name" value="YebC-like"/>
</dbReference>
<dbReference type="EMBL" id="MGJN01000020">
    <property type="protein sequence ID" value="OGN06335.1"/>
    <property type="molecule type" value="Genomic_DNA"/>
</dbReference>
<evidence type="ECO:0000256" key="1">
    <source>
        <dbReference type="ARBA" id="ARBA00008724"/>
    </source>
</evidence>
<accession>A0A1F8EZP4</accession>
<evidence type="ECO:0000259" key="6">
    <source>
        <dbReference type="Pfam" id="PF20772"/>
    </source>
</evidence>
<dbReference type="GO" id="GO:0005737">
    <property type="term" value="C:cytoplasm"/>
    <property type="evidence" value="ECO:0007669"/>
    <property type="project" value="UniProtKB-ARBA"/>
</dbReference>
<reference evidence="7 8" key="1">
    <citation type="journal article" date="2016" name="Nat. Commun.">
        <title>Thousands of microbial genomes shed light on interconnected biogeochemical processes in an aquifer system.</title>
        <authorList>
            <person name="Anantharaman K."/>
            <person name="Brown C.T."/>
            <person name="Hug L.A."/>
            <person name="Sharon I."/>
            <person name="Castelle C.J."/>
            <person name="Probst A.J."/>
            <person name="Thomas B.C."/>
            <person name="Singh A."/>
            <person name="Wilkins M.J."/>
            <person name="Karaoz U."/>
            <person name="Brodie E.L."/>
            <person name="Williams K.H."/>
            <person name="Hubbard S.S."/>
            <person name="Banfield J.F."/>
        </authorList>
    </citation>
    <scope>NUCLEOTIDE SEQUENCE [LARGE SCALE GENOMIC DNA]</scope>
</reference>
<dbReference type="Pfam" id="PF01709">
    <property type="entry name" value="Transcrip_reg"/>
    <property type="match status" value="1"/>
</dbReference>
<dbReference type="Pfam" id="PF20772">
    <property type="entry name" value="TACO1_YebC_N"/>
    <property type="match status" value="1"/>
</dbReference>
<dbReference type="Gene3D" id="1.10.10.200">
    <property type="match status" value="1"/>
</dbReference>
<name>A0A1F8EZP4_9BACT</name>
<dbReference type="InterPro" id="IPR048300">
    <property type="entry name" value="TACO1_YebC-like_2nd/3rd_dom"/>
</dbReference>
<feature type="domain" description="TACO1/YebC-like N-terminal" evidence="6">
    <location>
        <begin position="5"/>
        <end position="74"/>
    </location>
</feature>
<dbReference type="Proteomes" id="UP000176834">
    <property type="component" value="Unassembled WGS sequence"/>
</dbReference>
<dbReference type="InterPro" id="IPR002876">
    <property type="entry name" value="Transcrip_reg_TACO1-like"/>
</dbReference>
<feature type="region of interest" description="Disordered" evidence="4">
    <location>
        <begin position="1"/>
        <end position="20"/>
    </location>
</feature>
<dbReference type="InterPro" id="IPR017856">
    <property type="entry name" value="Integrase-like_N"/>
</dbReference>
<evidence type="ECO:0000313" key="7">
    <source>
        <dbReference type="EMBL" id="OGN06335.1"/>
    </source>
</evidence>